<evidence type="ECO:0000259" key="2">
    <source>
        <dbReference type="PROSITE" id="PS50879"/>
    </source>
</evidence>
<dbReference type="Gene3D" id="3.30.420.10">
    <property type="entry name" value="Ribonuclease H-like superfamily/Ribonuclease H"/>
    <property type="match status" value="1"/>
</dbReference>
<sequence>EETCTKTDRNRENRQTEVKEVIINTREENLIEEWIVEKDQIGKLKEIWHKMRGSKKWIAYTDGACKVDGDRLAEVKRKMGIGWVATADDDPGIEKKNEVQFSGALVDWPTALRAELGVIATLLLVLVEGSEVVIYTDSANAIKAIREEGKMKTLREEITRNDRSVLKKIENDLIEKYYKEISQARSEANVSRLTIGEIFFGTNKSERIQRRIMAIRGIILKKVDRIVDVTKKVNSKFWKDYSSLFFEHIWKFRCDLMVGWEKHNVEEQTNNGEGCSKNITPVSAGFQEGESDNRKRTFTEELGENILGWIKGFLKKSWLSESWSKTGKKD</sequence>
<gene>
    <name evidence="3" type="ORF">GMARGA_LOCUS12798</name>
</gene>
<dbReference type="Pfam" id="PF00075">
    <property type="entry name" value="RNase_H"/>
    <property type="match status" value="1"/>
</dbReference>
<dbReference type="PROSITE" id="PS50879">
    <property type="entry name" value="RNASE_H_1"/>
    <property type="match status" value="1"/>
</dbReference>
<protein>
    <submittedName>
        <fullName evidence="3">1848_t:CDS:1</fullName>
    </submittedName>
</protein>
<evidence type="ECO:0000313" key="3">
    <source>
        <dbReference type="EMBL" id="CAG8711729.1"/>
    </source>
</evidence>
<name>A0ABN7V0I5_GIGMA</name>
<reference evidence="3 4" key="1">
    <citation type="submission" date="2021-06" db="EMBL/GenBank/DDBJ databases">
        <authorList>
            <person name="Kallberg Y."/>
            <person name="Tangrot J."/>
            <person name="Rosling A."/>
        </authorList>
    </citation>
    <scope>NUCLEOTIDE SEQUENCE [LARGE SCALE GENOMIC DNA]</scope>
    <source>
        <strain evidence="3 4">120-4 pot B 10/14</strain>
    </source>
</reference>
<proteinExistence type="predicted"/>
<dbReference type="EMBL" id="CAJVQB010007946">
    <property type="protein sequence ID" value="CAG8711729.1"/>
    <property type="molecule type" value="Genomic_DNA"/>
</dbReference>
<dbReference type="InterPro" id="IPR012337">
    <property type="entry name" value="RNaseH-like_sf"/>
</dbReference>
<evidence type="ECO:0000313" key="4">
    <source>
        <dbReference type="Proteomes" id="UP000789901"/>
    </source>
</evidence>
<dbReference type="SUPFAM" id="SSF53098">
    <property type="entry name" value="Ribonuclease H-like"/>
    <property type="match status" value="1"/>
</dbReference>
<dbReference type="InterPro" id="IPR036397">
    <property type="entry name" value="RNaseH_sf"/>
</dbReference>
<organism evidence="3 4">
    <name type="scientific">Gigaspora margarita</name>
    <dbReference type="NCBI Taxonomy" id="4874"/>
    <lineage>
        <taxon>Eukaryota</taxon>
        <taxon>Fungi</taxon>
        <taxon>Fungi incertae sedis</taxon>
        <taxon>Mucoromycota</taxon>
        <taxon>Glomeromycotina</taxon>
        <taxon>Glomeromycetes</taxon>
        <taxon>Diversisporales</taxon>
        <taxon>Gigasporaceae</taxon>
        <taxon>Gigaspora</taxon>
    </lineage>
</organism>
<accession>A0ABN7V0I5</accession>
<feature type="non-terminal residue" evidence="3">
    <location>
        <position position="1"/>
    </location>
</feature>
<feature type="domain" description="RNase H type-1" evidence="2">
    <location>
        <begin position="53"/>
        <end position="236"/>
    </location>
</feature>
<dbReference type="Proteomes" id="UP000789901">
    <property type="component" value="Unassembled WGS sequence"/>
</dbReference>
<comment type="caution">
    <text evidence="3">The sequence shown here is derived from an EMBL/GenBank/DDBJ whole genome shotgun (WGS) entry which is preliminary data.</text>
</comment>
<feature type="compositionally biased region" description="Polar residues" evidence="1">
    <location>
        <begin position="269"/>
        <end position="281"/>
    </location>
</feature>
<evidence type="ECO:0000256" key="1">
    <source>
        <dbReference type="SAM" id="MobiDB-lite"/>
    </source>
</evidence>
<feature type="region of interest" description="Disordered" evidence="1">
    <location>
        <begin position="269"/>
        <end position="294"/>
    </location>
</feature>
<keyword evidence="4" id="KW-1185">Reference proteome</keyword>
<dbReference type="InterPro" id="IPR002156">
    <property type="entry name" value="RNaseH_domain"/>
</dbReference>